<keyword evidence="3" id="KW-1185">Reference proteome</keyword>
<dbReference type="EMBL" id="CP002362">
    <property type="protein sequence ID" value="ADR37790.1"/>
    <property type="molecule type" value="Genomic_DNA"/>
</dbReference>
<sequence precursor="true">MKARRKTFFALLMSLAFAQVMAQQPPPLNAFDWGQVLERVSHAQEIVLVSVENLDDATAEALAQLGYEGVKVYLLTNDHSAALARLERSGAALLGGYAGPLVIVDGSVFAYVDEYEAFVEAPSGALAKLYLKQFGLGGSE</sequence>
<dbReference type="AlphaFoldDB" id="E4UAL1"/>
<feature type="signal peptide" evidence="1">
    <location>
        <begin position="1"/>
        <end position="22"/>
    </location>
</feature>
<reference evidence="2 3" key="2">
    <citation type="journal article" date="2011" name="Stand. Genomic Sci.">
        <title>Complete genome sequence of Oceanithermus profundus type strain (506).</title>
        <authorList>
            <person name="Pati A."/>
            <person name="Zhang X."/>
            <person name="Lapidus A."/>
            <person name="Nolan M."/>
            <person name="Lucas S."/>
            <person name="Del Rio T.G."/>
            <person name="Tice H."/>
            <person name="Cheng J.F."/>
            <person name="Tapia R."/>
            <person name="Han C."/>
            <person name="Goodwin L."/>
            <person name="Pitluck S."/>
            <person name="Liolios K."/>
            <person name="Pagani I."/>
            <person name="Ivanova N."/>
            <person name="Mavromatis K."/>
            <person name="Chen A."/>
            <person name="Palaniappan K."/>
            <person name="Hauser L."/>
            <person name="Jeffries C.D."/>
            <person name="Brambilla E.M."/>
            <person name="Rohl A."/>
            <person name="Mwirichia R."/>
            <person name="Rohde M."/>
            <person name="Tindall B.J."/>
            <person name="Sikorski J."/>
            <person name="Wirth R."/>
            <person name="Goker M."/>
            <person name="Woyke T."/>
            <person name="Detter J.C."/>
            <person name="Bristow J."/>
            <person name="Eisen J.A."/>
            <person name="Markowitz V."/>
            <person name="Hugenholtz P."/>
            <person name="Kyrpides N.C."/>
            <person name="Klenk H.P."/>
            <person name="Land M."/>
        </authorList>
    </citation>
    <scope>NUCLEOTIDE SEQUENCE [LARGE SCALE GENOMIC DNA]</scope>
    <source>
        <strain evidence="3">DSM 14977 / NBRC 100410 / VKM B-2274 / 506</strain>
        <plasmid evidence="3">Plasmid pOCEPR01</plasmid>
    </source>
</reference>
<gene>
    <name evidence="2" type="ordered locus">Ocepr_2342</name>
</gene>
<accession>E4UAL1</accession>
<keyword evidence="2" id="KW-0614">Plasmid</keyword>
<evidence type="ECO:0000313" key="2">
    <source>
        <dbReference type="EMBL" id="ADR37790.1"/>
    </source>
</evidence>
<evidence type="ECO:0000313" key="3">
    <source>
        <dbReference type="Proteomes" id="UP000008722"/>
    </source>
</evidence>
<keyword evidence="1" id="KW-0732">Signal</keyword>
<geneLocation type="plasmid" evidence="2 3">
    <name>pOCEPR01</name>
</geneLocation>
<dbReference type="Proteomes" id="UP000008722">
    <property type="component" value="Plasmid pOCEPR01"/>
</dbReference>
<dbReference type="HOGENOM" id="CLU_1833132_0_0_0"/>
<dbReference type="KEGG" id="opr:Ocepr_2342"/>
<feature type="chain" id="PRO_5003188712" evidence="1">
    <location>
        <begin position="23"/>
        <end position="140"/>
    </location>
</feature>
<organism evidence="2 3">
    <name type="scientific">Oceanithermus profundus (strain DSM 14977 / NBRC 100410 / VKM B-2274 / 506)</name>
    <dbReference type="NCBI Taxonomy" id="670487"/>
    <lineage>
        <taxon>Bacteria</taxon>
        <taxon>Thermotogati</taxon>
        <taxon>Deinococcota</taxon>
        <taxon>Deinococci</taxon>
        <taxon>Thermales</taxon>
        <taxon>Thermaceae</taxon>
        <taxon>Oceanithermus</taxon>
    </lineage>
</organism>
<evidence type="ECO:0000256" key="1">
    <source>
        <dbReference type="SAM" id="SignalP"/>
    </source>
</evidence>
<protein>
    <submittedName>
        <fullName evidence="2">Uncharacterized protein</fullName>
    </submittedName>
</protein>
<reference evidence="3" key="1">
    <citation type="submission" date="2010-11" db="EMBL/GenBank/DDBJ databases">
        <title>The complete sequence of plasmid of Oceanithermus profundus DSM 14977.</title>
        <authorList>
            <consortium name="US DOE Joint Genome Institute (JGI-PGF)"/>
            <person name="Lucas S."/>
            <person name="Copeland A."/>
            <person name="Lapidus A."/>
            <person name="Bruce D."/>
            <person name="Goodwin L."/>
            <person name="Pitluck S."/>
            <person name="Kyrpides N."/>
            <person name="Mavromatis K."/>
            <person name="Pagani I."/>
            <person name="Ivanova N."/>
            <person name="Zhang X."/>
            <person name="Brettin T."/>
            <person name="Detter J.C."/>
            <person name="Tapia R."/>
            <person name="Han C."/>
            <person name="Land M."/>
            <person name="Hauser L."/>
            <person name="Markowitz V."/>
            <person name="Cheng J.-F."/>
            <person name="Hugenholtz P."/>
            <person name="Woyke T."/>
            <person name="Wu D."/>
            <person name="Tindall B."/>
            <person name="Faehnrich R."/>
            <person name="Brambilla E."/>
            <person name="Klenk H.-P."/>
            <person name="Eisen J.A."/>
        </authorList>
    </citation>
    <scope>NUCLEOTIDE SEQUENCE [LARGE SCALE GENOMIC DNA]</scope>
    <source>
        <strain evidence="3">DSM 14977 / NBRC 100410 / VKM B-2274 / 506</strain>
        <plasmid evidence="3">Plasmid pOCEPR01</plasmid>
    </source>
</reference>
<name>E4UAL1_OCEP5</name>
<proteinExistence type="predicted"/>
<dbReference type="RefSeq" id="WP_013449769.1">
    <property type="nucleotide sequence ID" value="NC_014753.1"/>
</dbReference>